<evidence type="ECO:0000256" key="5">
    <source>
        <dbReference type="ARBA" id="ARBA00023040"/>
    </source>
</evidence>
<proteinExistence type="predicted"/>
<dbReference type="Pfam" id="PF00001">
    <property type="entry name" value="7tm_1"/>
    <property type="match status" value="1"/>
</dbReference>
<keyword evidence="2" id="KW-1003">Cell membrane</keyword>
<dbReference type="SUPFAM" id="SSF81321">
    <property type="entry name" value="Family A G protein-coupled receptor-like"/>
    <property type="match status" value="1"/>
</dbReference>
<evidence type="ECO:0000256" key="8">
    <source>
        <dbReference type="ARBA" id="ARBA00023224"/>
    </source>
</evidence>
<evidence type="ECO:0000313" key="11">
    <source>
        <dbReference type="Proteomes" id="UP000492821"/>
    </source>
</evidence>
<feature type="transmembrane region" description="Helical" evidence="9">
    <location>
        <begin position="100"/>
        <end position="121"/>
    </location>
</feature>
<dbReference type="GO" id="GO:0007218">
    <property type="term" value="P:neuropeptide signaling pathway"/>
    <property type="evidence" value="ECO:0007669"/>
    <property type="project" value="TreeGrafter"/>
</dbReference>
<feature type="transmembrane region" description="Helical" evidence="9">
    <location>
        <begin position="141"/>
        <end position="163"/>
    </location>
</feature>
<dbReference type="GO" id="GO:0008528">
    <property type="term" value="F:G protein-coupled peptide receptor activity"/>
    <property type="evidence" value="ECO:0007669"/>
    <property type="project" value="TreeGrafter"/>
</dbReference>
<dbReference type="WBParaSite" id="Pan_g7091.t1">
    <property type="protein sequence ID" value="Pan_g7091.t1"/>
    <property type="gene ID" value="Pan_g7091"/>
</dbReference>
<dbReference type="Proteomes" id="UP000492821">
    <property type="component" value="Unassembled WGS sequence"/>
</dbReference>
<feature type="domain" description="G-protein coupled receptors family 1 profile" evidence="10">
    <location>
        <begin position="28"/>
        <end position="178"/>
    </location>
</feature>
<comment type="subcellular location">
    <subcellularLocation>
        <location evidence="1">Cell membrane</location>
        <topology evidence="1">Multi-pass membrane protein</topology>
    </subcellularLocation>
</comment>
<name>A0A7E4W699_PANRE</name>
<evidence type="ECO:0000256" key="3">
    <source>
        <dbReference type="ARBA" id="ARBA00022692"/>
    </source>
</evidence>
<evidence type="ECO:0000259" key="10">
    <source>
        <dbReference type="PROSITE" id="PS50262"/>
    </source>
</evidence>
<evidence type="ECO:0000256" key="1">
    <source>
        <dbReference type="ARBA" id="ARBA00004651"/>
    </source>
</evidence>
<evidence type="ECO:0000256" key="2">
    <source>
        <dbReference type="ARBA" id="ARBA00022475"/>
    </source>
</evidence>
<keyword evidence="4 9" id="KW-1133">Transmembrane helix</keyword>
<keyword evidence="8" id="KW-0807">Transducer</keyword>
<protein>
    <submittedName>
        <fullName evidence="12">G_PROTEIN_RECEP_F1_2 domain-containing protein</fullName>
    </submittedName>
</protein>
<reference evidence="12" key="2">
    <citation type="submission" date="2020-10" db="UniProtKB">
        <authorList>
            <consortium name="WormBaseParasite"/>
        </authorList>
    </citation>
    <scope>IDENTIFICATION</scope>
</reference>
<evidence type="ECO:0000256" key="9">
    <source>
        <dbReference type="SAM" id="Phobius"/>
    </source>
</evidence>
<reference evidence="11" key="1">
    <citation type="journal article" date="2013" name="Genetics">
        <title>The draft genome and transcriptome of Panagrellus redivivus are shaped by the harsh demands of a free-living lifestyle.</title>
        <authorList>
            <person name="Srinivasan J."/>
            <person name="Dillman A.R."/>
            <person name="Macchietto M.G."/>
            <person name="Heikkinen L."/>
            <person name="Lakso M."/>
            <person name="Fracchia K.M."/>
            <person name="Antoshechkin I."/>
            <person name="Mortazavi A."/>
            <person name="Wong G."/>
            <person name="Sternberg P.W."/>
        </authorList>
    </citation>
    <scope>NUCLEOTIDE SEQUENCE [LARGE SCALE GENOMIC DNA]</scope>
    <source>
        <strain evidence="11">MT8872</strain>
    </source>
</reference>
<keyword evidence="5" id="KW-0297">G-protein coupled receptor</keyword>
<dbReference type="GO" id="GO:0005886">
    <property type="term" value="C:plasma membrane"/>
    <property type="evidence" value="ECO:0007669"/>
    <property type="project" value="UniProtKB-SubCell"/>
</dbReference>
<dbReference type="InterPro" id="IPR000276">
    <property type="entry name" value="GPCR_Rhodpsn"/>
</dbReference>
<keyword evidence="6 9" id="KW-0472">Membrane</keyword>
<sequence>MENIGVHFTEDYVEIGYLTVIIFFGLVLNTGVFVQLMRQSRTPTASTSFLTGPYQLSSFNLFKVHLCITDFGILLVHALGKLIWIYTLEWHMGGYYGCKAYQFFSAFTYYANSNVVVSIGLDRLKVVYTSHIQGATSVRRVRWMLAFSWTIAAICSLPQLYVWETIIFTNGNTTFQQCTTIWQVRNIEKYSFLNIKLGREKVSLISHNLNHAFPEGNDKADSDTKLPMIGLLGSFVNSVGKPFPAGVRSSLSFISSGYPNLRF</sequence>
<dbReference type="PROSITE" id="PS50262">
    <property type="entry name" value="G_PROTEIN_RECEP_F1_2"/>
    <property type="match status" value="1"/>
</dbReference>
<keyword evidence="3 9" id="KW-0812">Transmembrane</keyword>
<organism evidence="11 12">
    <name type="scientific">Panagrellus redivivus</name>
    <name type="common">Microworm</name>
    <dbReference type="NCBI Taxonomy" id="6233"/>
    <lineage>
        <taxon>Eukaryota</taxon>
        <taxon>Metazoa</taxon>
        <taxon>Ecdysozoa</taxon>
        <taxon>Nematoda</taxon>
        <taxon>Chromadorea</taxon>
        <taxon>Rhabditida</taxon>
        <taxon>Tylenchina</taxon>
        <taxon>Panagrolaimomorpha</taxon>
        <taxon>Panagrolaimoidea</taxon>
        <taxon>Panagrolaimidae</taxon>
        <taxon>Panagrellus</taxon>
    </lineage>
</organism>
<feature type="transmembrane region" description="Helical" evidence="9">
    <location>
        <begin position="58"/>
        <end position="80"/>
    </location>
</feature>
<dbReference type="Gene3D" id="1.20.1070.10">
    <property type="entry name" value="Rhodopsin 7-helix transmembrane proteins"/>
    <property type="match status" value="1"/>
</dbReference>
<accession>A0A7E4W699</accession>
<dbReference type="InterPro" id="IPR017452">
    <property type="entry name" value="GPCR_Rhodpsn_7TM"/>
</dbReference>
<dbReference type="PANTHER" id="PTHR24230">
    <property type="entry name" value="G-PROTEIN COUPLED RECEPTOR"/>
    <property type="match status" value="1"/>
</dbReference>
<evidence type="ECO:0000256" key="7">
    <source>
        <dbReference type="ARBA" id="ARBA00023170"/>
    </source>
</evidence>
<evidence type="ECO:0000313" key="12">
    <source>
        <dbReference type="WBParaSite" id="Pan_g7091.t1"/>
    </source>
</evidence>
<evidence type="ECO:0000256" key="4">
    <source>
        <dbReference type="ARBA" id="ARBA00022989"/>
    </source>
</evidence>
<evidence type="ECO:0000256" key="6">
    <source>
        <dbReference type="ARBA" id="ARBA00023136"/>
    </source>
</evidence>
<feature type="transmembrane region" description="Helical" evidence="9">
    <location>
        <begin position="15"/>
        <end position="37"/>
    </location>
</feature>
<dbReference type="AlphaFoldDB" id="A0A7E4W699"/>
<keyword evidence="11" id="KW-1185">Reference proteome</keyword>
<dbReference type="PANTHER" id="PTHR24230:SF154">
    <property type="entry name" value="G-PROTEIN COUPLED RECEPTORS FAMILY 1 PROFILE DOMAIN-CONTAINING PROTEIN"/>
    <property type="match status" value="1"/>
</dbReference>
<keyword evidence="7" id="KW-0675">Receptor</keyword>